<proteinExistence type="predicted"/>
<dbReference type="OrthoDB" id="9811032at2"/>
<feature type="transmembrane region" description="Helical" evidence="1">
    <location>
        <begin position="44"/>
        <end position="63"/>
    </location>
</feature>
<gene>
    <name evidence="2" type="ORF">VW23_023870</name>
</gene>
<name>A0A1E5XMS8_9HYPH</name>
<keyword evidence="3" id="KW-1185">Reference proteome</keyword>
<feature type="transmembrane region" description="Helical" evidence="1">
    <location>
        <begin position="75"/>
        <end position="95"/>
    </location>
</feature>
<evidence type="ECO:0000256" key="1">
    <source>
        <dbReference type="SAM" id="Phobius"/>
    </source>
</evidence>
<dbReference type="AlphaFoldDB" id="A0A1E5XMS8"/>
<keyword evidence="1" id="KW-0812">Transmembrane</keyword>
<keyword evidence="1" id="KW-1133">Transmembrane helix</keyword>
<protein>
    <submittedName>
        <fullName evidence="2">Uncharacterized protein</fullName>
    </submittedName>
</protein>
<dbReference type="Proteomes" id="UP000095463">
    <property type="component" value="Unassembled WGS sequence"/>
</dbReference>
<organism evidence="2 3">
    <name type="scientific">Devosia insulae DS-56</name>
    <dbReference type="NCBI Taxonomy" id="1116389"/>
    <lineage>
        <taxon>Bacteria</taxon>
        <taxon>Pseudomonadati</taxon>
        <taxon>Pseudomonadota</taxon>
        <taxon>Alphaproteobacteria</taxon>
        <taxon>Hyphomicrobiales</taxon>
        <taxon>Devosiaceae</taxon>
        <taxon>Devosia</taxon>
    </lineage>
</organism>
<keyword evidence="1" id="KW-0472">Membrane</keyword>
<evidence type="ECO:0000313" key="2">
    <source>
        <dbReference type="EMBL" id="OEO29875.1"/>
    </source>
</evidence>
<feature type="transmembrane region" description="Helical" evidence="1">
    <location>
        <begin position="101"/>
        <end position="123"/>
    </location>
</feature>
<comment type="caution">
    <text evidence="2">The sequence shown here is derived from an EMBL/GenBank/DDBJ whole genome shotgun (WGS) entry which is preliminary data.</text>
</comment>
<accession>A0A1E5XMS8</accession>
<evidence type="ECO:0000313" key="3">
    <source>
        <dbReference type="Proteomes" id="UP000095463"/>
    </source>
</evidence>
<reference evidence="2 3" key="1">
    <citation type="journal article" date="2015" name="Genome Announc.">
        <title>Genome Assemblies of Three Soil-Associated Devosia species: D. insulae, D. limi, and D. soli.</title>
        <authorList>
            <person name="Hassan Y.I."/>
            <person name="Lepp D."/>
            <person name="Zhou T."/>
        </authorList>
    </citation>
    <scope>NUCLEOTIDE SEQUENCE [LARGE SCALE GENOMIC DNA]</scope>
    <source>
        <strain evidence="2 3">DS-56</strain>
    </source>
</reference>
<sequence>MPPLLLIPLIAYNFFAFLFMGGNPAGWSQQLLTIPMVSGVSWSLTAGDLILVVGLVCLFFEVLKSTNTGRNSVIEHMLSVVVFVIFLVEFLLVGAAASSVFFILMMMAIVDVVAGFTVSITGAGRDVTMGG</sequence>
<dbReference type="EMBL" id="LAJE02000248">
    <property type="protein sequence ID" value="OEO29875.1"/>
    <property type="molecule type" value="Genomic_DNA"/>
</dbReference>